<dbReference type="PROSITE" id="PS51873">
    <property type="entry name" value="TRIAD"/>
    <property type="match status" value="1"/>
</dbReference>
<feature type="domain" description="RING-type" evidence="12">
    <location>
        <begin position="695"/>
        <end position="736"/>
    </location>
</feature>
<dbReference type="CDD" id="cd20335">
    <property type="entry name" value="BRcat_RBR"/>
    <property type="match status" value="1"/>
</dbReference>
<name>A0A409WMS1_PSICY</name>
<dbReference type="GO" id="GO:0061630">
    <property type="term" value="F:ubiquitin protein ligase activity"/>
    <property type="evidence" value="ECO:0007669"/>
    <property type="project" value="UniProtKB-EC"/>
</dbReference>
<protein>
    <recommendedName>
        <fullName evidence="2">RBR-type E3 ubiquitin transferase</fullName>
        <ecNumber evidence="2">2.3.2.31</ecNumber>
    </recommendedName>
</protein>
<feature type="region of interest" description="Disordered" evidence="11">
    <location>
        <begin position="73"/>
        <end position="144"/>
    </location>
</feature>
<evidence type="ECO:0000256" key="9">
    <source>
        <dbReference type="PROSITE-ProRule" id="PRU00723"/>
    </source>
</evidence>
<evidence type="ECO:0000256" key="5">
    <source>
        <dbReference type="ARBA" id="ARBA00022737"/>
    </source>
</evidence>
<evidence type="ECO:0000313" key="16">
    <source>
        <dbReference type="Proteomes" id="UP000283269"/>
    </source>
</evidence>
<evidence type="ECO:0000259" key="14">
    <source>
        <dbReference type="PROSITE" id="PS51873"/>
    </source>
</evidence>
<keyword evidence="16" id="KW-1185">Reference proteome</keyword>
<feature type="coiled-coil region" evidence="10">
    <location>
        <begin position="997"/>
        <end position="1033"/>
    </location>
</feature>
<proteinExistence type="predicted"/>
<dbReference type="InterPro" id="IPR000571">
    <property type="entry name" value="Znf_CCCH"/>
</dbReference>
<comment type="caution">
    <text evidence="15">The sequence shown here is derived from an EMBL/GenBank/DDBJ whole genome shotgun (WGS) entry which is preliminary data.</text>
</comment>
<dbReference type="InterPro" id="IPR044066">
    <property type="entry name" value="TRIAD_supradom"/>
</dbReference>
<sequence>MYASQTSNTNERINVSSVQQTQSRNPSMSVNPRSTHIEGTQRRITNFPGKTKMCRDWKAGRCPRGEKCRFRHDDQENAGEKETPSQAAKEAETRAKEDREAREKEEAQEHARRQVQAERHREAERQRQEERMARERAAREAREEVLRRERERRMEEERRRNAERMAIEEEARKKRQMEMQACREQDAKVIEQHLILDSSLVTFGAGLDIRNIVAGFDLCTIKIKNLPRNAKREEIADLFIQQGIQQSDFYISHVRPILNNLEAVVLANSEYGHAITVGLEGIPFRNNVLTFSIDDNAIGNSMDTATRNSPFVIVTWRTPSDTVVAGYRSMEEAQKRAHQLNMTTWKGRQIRAVMNERPQGVVGLRNFNPASVKFMNLPSAGYVPHDLYELTGTIDHKLLKSASFNVEESFRTIREHFSKLSGVQIDTYEIMATGTEDSCEAKVKVQFEEWEDAKEAHASVSQMMGGMNRPSYRAWLPPKPLRYTIKIPLQQYEAQKRQWDELSKTKAGSDAHVQHKVGSRGDIFIQVLGQDKKAAGSLKVRVESMVSGEKLAPEYWHSSWMANSARAFFARIFDEKKVFIWNDVKTRSLRVYGEPQLVAEARQMIKGEVDRLAQRETTRFLDPGSIGFFVRVGLGKLVELLGEENVNLNLASRPCRITIKGGDEAKHHLQRMIDESRAAGPLASVLPDTAEKETCPICTDEASHPEQLVCGHTYCAGCLKHFLTSAVDAKTFPLVCMGNNATCNVPIAIPFIRRFLPQTIFVALVEAAFVSYLDQHPQEWKYCTTPDCKQIYRHRTEKATLQCPSCFLTICPACNEEAHEGMTCEERRILKNPAEQERLNEELAKNSGFKKCPQCNVWIEKTEGCNHMSCKCGAHICWQCMAISDQRGAFTAGTIYDHMHSAHGGIHEEVPAGINLGHIGNRAFLAEQMDELARIERQRLAAQAQAEAEAARVQWIRQVQNVNAPVIPFGQHHEQNERIRLAAAEVRRARIMEQYRIARELQDRQEAQERNRREAEERDAQALIETRLRLRREEQDRSWCVVM</sequence>
<dbReference type="SUPFAM" id="SSF57850">
    <property type="entry name" value="RING/U-box"/>
    <property type="match status" value="3"/>
</dbReference>
<dbReference type="SMART" id="SM00647">
    <property type="entry name" value="IBR"/>
    <property type="match status" value="2"/>
</dbReference>
<feature type="compositionally biased region" description="Polar residues" evidence="11">
    <location>
        <begin position="1"/>
        <end position="34"/>
    </location>
</feature>
<dbReference type="AlphaFoldDB" id="A0A409WMS1"/>
<dbReference type="InterPro" id="IPR017907">
    <property type="entry name" value="Znf_RING_CS"/>
</dbReference>
<dbReference type="Pfam" id="PF13445">
    <property type="entry name" value="zf-RING_UBOX"/>
    <property type="match status" value="1"/>
</dbReference>
<dbReference type="PROSITE" id="PS00518">
    <property type="entry name" value="ZF_RING_1"/>
    <property type="match status" value="1"/>
</dbReference>
<evidence type="ECO:0000259" key="12">
    <source>
        <dbReference type="PROSITE" id="PS50089"/>
    </source>
</evidence>
<dbReference type="OrthoDB" id="1431934at2759"/>
<keyword evidence="8 9" id="KW-0862">Zinc</keyword>
<dbReference type="Pfam" id="PF01485">
    <property type="entry name" value="IBR"/>
    <property type="match status" value="2"/>
</dbReference>
<evidence type="ECO:0000256" key="7">
    <source>
        <dbReference type="ARBA" id="ARBA00022786"/>
    </source>
</evidence>
<keyword evidence="5" id="KW-0677">Repeat</keyword>
<dbReference type="InterPro" id="IPR013083">
    <property type="entry name" value="Znf_RING/FYVE/PHD"/>
</dbReference>
<evidence type="ECO:0000256" key="11">
    <source>
        <dbReference type="SAM" id="MobiDB-lite"/>
    </source>
</evidence>
<evidence type="ECO:0000256" key="6">
    <source>
        <dbReference type="ARBA" id="ARBA00022771"/>
    </source>
</evidence>
<dbReference type="InterPro" id="IPR001841">
    <property type="entry name" value="Znf_RING"/>
</dbReference>
<dbReference type="EC" id="2.3.2.31" evidence="2"/>
<dbReference type="Proteomes" id="UP000283269">
    <property type="component" value="Unassembled WGS sequence"/>
</dbReference>
<dbReference type="InterPro" id="IPR031127">
    <property type="entry name" value="E3_UB_ligase_RBR"/>
</dbReference>
<dbReference type="PROSITE" id="PS50103">
    <property type="entry name" value="ZF_C3H1"/>
    <property type="match status" value="1"/>
</dbReference>
<gene>
    <name evidence="15" type="ORF">CVT25_002969</name>
</gene>
<dbReference type="InterPro" id="IPR036855">
    <property type="entry name" value="Znf_CCCH_sf"/>
</dbReference>
<keyword evidence="10" id="KW-0175">Coiled coil</keyword>
<feature type="domain" description="RING-type" evidence="14">
    <location>
        <begin position="691"/>
        <end position="909"/>
    </location>
</feature>
<dbReference type="PROSITE" id="PS50089">
    <property type="entry name" value="ZF_RING_2"/>
    <property type="match status" value="1"/>
</dbReference>
<feature type="domain" description="C3H1-type" evidence="13">
    <location>
        <begin position="48"/>
        <end position="75"/>
    </location>
</feature>
<evidence type="ECO:0000313" key="15">
    <source>
        <dbReference type="EMBL" id="PPQ79816.1"/>
    </source>
</evidence>
<evidence type="ECO:0000256" key="1">
    <source>
        <dbReference type="ARBA" id="ARBA00001798"/>
    </source>
</evidence>
<accession>A0A409WMS1</accession>
<evidence type="ECO:0000256" key="3">
    <source>
        <dbReference type="ARBA" id="ARBA00022679"/>
    </source>
</evidence>
<comment type="catalytic activity">
    <reaction evidence="1">
        <text>[E2 ubiquitin-conjugating enzyme]-S-ubiquitinyl-L-cysteine + [acceptor protein]-L-lysine = [E2 ubiquitin-conjugating enzyme]-L-cysteine + [acceptor protein]-N(6)-ubiquitinyl-L-lysine.</text>
        <dbReference type="EC" id="2.3.2.31"/>
    </reaction>
</comment>
<feature type="coiled-coil region" evidence="10">
    <location>
        <begin position="925"/>
        <end position="952"/>
    </location>
</feature>
<evidence type="ECO:0000256" key="10">
    <source>
        <dbReference type="SAM" id="Coils"/>
    </source>
</evidence>
<feature type="zinc finger region" description="C3H1-type" evidence="9">
    <location>
        <begin position="48"/>
        <end position="75"/>
    </location>
</feature>
<dbReference type="SUPFAM" id="SSF90229">
    <property type="entry name" value="CCCH zinc finger"/>
    <property type="match status" value="1"/>
</dbReference>
<dbReference type="GO" id="GO:0008270">
    <property type="term" value="F:zinc ion binding"/>
    <property type="evidence" value="ECO:0007669"/>
    <property type="project" value="UniProtKB-KW"/>
</dbReference>
<organism evidence="15 16">
    <name type="scientific">Psilocybe cyanescens</name>
    <dbReference type="NCBI Taxonomy" id="93625"/>
    <lineage>
        <taxon>Eukaryota</taxon>
        <taxon>Fungi</taxon>
        <taxon>Dikarya</taxon>
        <taxon>Basidiomycota</taxon>
        <taxon>Agaricomycotina</taxon>
        <taxon>Agaricomycetes</taxon>
        <taxon>Agaricomycetidae</taxon>
        <taxon>Agaricales</taxon>
        <taxon>Agaricineae</taxon>
        <taxon>Strophariaceae</taxon>
        <taxon>Psilocybe</taxon>
    </lineage>
</organism>
<dbReference type="PANTHER" id="PTHR11685">
    <property type="entry name" value="RBR FAMILY RING FINGER AND IBR DOMAIN-CONTAINING"/>
    <property type="match status" value="1"/>
</dbReference>
<evidence type="ECO:0000259" key="13">
    <source>
        <dbReference type="PROSITE" id="PS50103"/>
    </source>
</evidence>
<evidence type="ECO:0000256" key="8">
    <source>
        <dbReference type="ARBA" id="ARBA00022833"/>
    </source>
</evidence>
<dbReference type="STRING" id="93625.A0A409WMS1"/>
<evidence type="ECO:0000256" key="4">
    <source>
        <dbReference type="ARBA" id="ARBA00022723"/>
    </source>
</evidence>
<dbReference type="Gene3D" id="4.10.1000.10">
    <property type="entry name" value="Zinc finger, CCCH-type"/>
    <property type="match status" value="1"/>
</dbReference>
<keyword evidence="4 9" id="KW-0479">Metal-binding</keyword>
<dbReference type="SMART" id="SM00356">
    <property type="entry name" value="ZnF_C3H1"/>
    <property type="match status" value="1"/>
</dbReference>
<keyword evidence="7" id="KW-0833">Ubl conjugation pathway</keyword>
<dbReference type="EMBL" id="NHYD01003360">
    <property type="protein sequence ID" value="PPQ79816.1"/>
    <property type="molecule type" value="Genomic_DNA"/>
</dbReference>
<dbReference type="InterPro" id="IPR002867">
    <property type="entry name" value="IBR_dom"/>
</dbReference>
<dbReference type="InParanoid" id="A0A409WMS1"/>
<reference evidence="15 16" key="1">
    <citation type="journal article" date="2018" name="Evol. Lett.">
        <title>Horizontal gene cluster transfer increased hallucinogenic mushroom diversity.</title>
        <authorList>
            <person name="Reynolds H.T."/>
            <person name="Vijayakumar V."/>
            <person name="Gluck-Thaler E."/>
            <person name="Korotkin H.B."/>
            <person name="Matheny P.B."/>
            <person name="Slot J.C."/>
        </authorList>
    </citation>
    <scope>NUCLEOTIDE SEQUENCE [LARGE SCALE GENOMIC DNA]</scope>
    <source>
        <strain evidence="15 16">2631</strain>
    </source>
</reference>
<dbReference type="Gene3D" id="1.20.120.1750">
    <property type="match status" value="1"/>
</dbReference>
<evidence type="ECO:0000256" key="2">
    <source>
        <dbReference type="ARBA" id="ARBA00012251"/>
    </source>
</evidence>
<dbReference type="GO" id="GO:0016567">
    <property type="term" value="P:protein ubiquitination"/>
    <property type="evidence" value="ECO:0007669"/>
    <property type="project" value="InterPro"/>
</dbReference>
<dbReference type="Gene3D" id="3.30.40.10">
    <property type="entry name" value="Zinc/RING finger domain, C3HC4 (zinc finger)"/>
    <property type="match status" value="1"/>
</dbReference>
<dbReference type="InterPro" id="IPR027370">
    <property type="entry name" value="Znf-RING_euk"/>
</dbReference>
<feature type="region of interest" description="Disordered" evidence="11">
    <location>
        <begin position="1"/>
        <end position="49"/>
    </location>
</feature>
<keyword evidence="6 9" id="KW-0863">Zinc-finger</keyword>
<keyword evidence="3" id="KW-0808">Transferase</keyword>